<evidence type="ECO:0000313" key="2">
    <source>
        <dbReference type="EMBL" id="KAJ5603275.1"/>
    </source>
</evidence>
<keyword evidence="1" id="KW-1133">Transmembrane helix</keyword>
<sequence>MTPKLNGQSRSENDNRCNEERSITPIIDQHSTDHPDFEFDDPRCISLATINNQSNGSLASVDHSSLPGKVHEKRNRHVSERIKEIDWSGSWAWEIGGATLSFICLGLLMGFLRYVGGMSYAKWQYSVSPNAVISVITTCMKASMLVPLSACLGQLKWKQHAGEKLTPLYSFHVLDQASRGPWGAMEVFWRIRSGLAIAGALLMVLSVAIDPFSQQILVFPSRDVRAADVTASVQRALEYRPVWNIPTSDWGVLDPTMQSALLNGLARINSPLDPVCPSASCTYPDFASLGICSKCEDITKDAIQTCKPIAENSSFWDRSARQSRGPFLSTPFNCSYSFPHGFTFTPFITNMVLSSNNELYVAHVVVSFFSAKFSRDLTYTASNASAVDKIPTMTNCTVFLCEKQYPKSRGTIHSNTVEPLRIQPLPVRNVTECIQSETCLLAPAHGAKPFSTNSTYIIEYNTLTHLRSLMNMLFNTSLTQTDGTLQPGIQSSSFLFSSDNITQSMESMATSMTDHIRLSDESSAVRGWAYRVETYIHVRWPWVILPGITVILSILLFIAMAWETRGHAILWKSSVFPLLLGRLRVSPDHDFSITRPLGKLNADSQKIKVILEEEQGNLLFTERE</sequence>
<dbReference type="Pfam" id="PF11374">
    <property type="entry name" value="DUF3176"/>
    <property type="match status" value="1"/>
</dbReference>
<protein>
    <submittedName>
        <fullName evidence="2">Uncharacterized protein</fullName>
    </submittedName>
</protein>
<keyword evidence="1" id="KW-0812">Transmembrane</keyword>
<name>A0AAD6E7R4_9EURO</name>
<gene>
    <name evidence="2" type="ORF">N7537_006231</name>
</gene>
<reference evidence="2" key="2">
    <citation type="submission" date="2023-01" db="EMBL/GenBank/DDBJ databases">
        <authorList>
            <person name="Petersen C."/>
        </authorList>
    </citation>
    <scope>NUCLEOTIDE SEQUENCE</scope>
    <source>
        <strain evidence="2">IBT 12815</strain>
    </source>
</reference>
<organism evidence="2 3">
    <name type="scientific">Penicillium hordei</name>
    <dbReference type="NCBI Taxonomy" id="40994"/>
    <lineage>
        <taxon>Eukaryota</taxon>
        <taxon>Fungi</taxon>
        <taxon>Dikarya</taxon>
        <taxon>Ascomycota</taxon>
        <taxon>Pezizomycotina</taxon>
        <taxon>Eurotiomycetes</taxon>
        <taxon>Eurotiomycetidae</taxon>
        <taxon>Eurotiales</taxon>
        <taxon>Aspergillaceae</taxon>
        <taxon>Penicillium</taxon>
    </lineage>
</organism>
<proteinExistence type="predicted"/>
<dbReference type="GeneID" id="81587530"/>
<reference evidence="2" key="1">
    <citation type="journal article" date="2023" name="IMA Fungus">
        <title>Comparative genomic study of the Penicillium genus elucidates a diverse pangenome and 15 lateral gene transfer events.</title>
        <authorList>
            <person name="Petersen C."/>
            <person name="Sorensen T."/>
            <person name="Nielsen M.R."/>
            <person name="Sondergaard T.E."/>
            <person name="Sorensen J.L."/>
            <person name="Fitzpatrick D.A."/>
            <person name="Frisvad J.C."/>
            <person name="Nielsen K.L."/>
        </authorList>
    </citation>
    <scope>NUCLEOTIDE SEQUENCE</scope>
    <source>
        <strain evidence="2">IBT 12815</strain>
    </source>
</reference>
<dbReference type="PANTHER" id="PTHR35394:SF5">
    <property type="entry name" value="DUF3176 DOMAIN-CONTAINING PROTEIN"/>
    <property type="match status" value="1"/>
</dbReference>
<feature type="transmembrane region" description="Helical" evidence="1">
    <location>
        <begin position="540"/>
        <end position="562"/>
    </location>
</feature>
<comment type="caution">
    <text evidence="2">The sequence shown here is derived from an EMBL/GenBank/DDBJ whole genome shotgun (WGS) entry which is preliminary data.</text>
</comment>
<evidence type="ECO:0000256" key="1">
    <source>
        <dbReference type="SAM" id="Phobius"/>
    </source>
</evidence>
<dbReference type="AlphaFoldDB" id="A0AAD6E7R4"/>
<keyword evidence="1" id="KW-0472">Membrane</keyword>
<feature type="transmembrane region" description="Helical" evidence="1">
    <location>
        <begin position="187"/>
        <end position="209"/>
    </location>
</feature>
<evidence type="ECO:0000313" key="3">
    <source>
        <dbReference type="Proteomes" id="UP001213799"/>
    </source>
</evidence>
<dbReference type="RefSeq" id="XP_056753073.1">
    <property type="nucleotide sequence ID" value="XM_056897288.1"/>
</dbReference>
<keyword evidence="3" id="KW-1185">Reference proteome</keyword>
<feature type="transmembrane region" description="Helical" evidence="1">
    <location>
        <begin position="132"/>
        <end position="155"/>
    </location>
</feature>
<dbReference type="Proteomes" id="UP001213799">
    <property type="component" value="Unassembled WGS sequence"/>
</dbReference>
<dbReference type="EMBL" id="JAQJAE010000003">
    <property type="protein sequence ID" value="KAJ5603275.1"/>
    <property type="molecule type" value="Genomic_DNA"/>
</dbReference>
<dbReference type="PANTHER" id="PTHR35394">
    <property type="entry name" value="DUF3176 DOMAIN-CONTAINING PROTEIN"/>
    <property type="match status" value="1"/>
</dbReference>
<dbReference type="InterPro" id="IPR021514">
    <property type="entry name" value="DUF3176"/>
</dbReference>
<accession>A0AAD6E7R4</accession>
<feature type="transmembrane region" description="Helical" evidence="1">
    <location>
        <begin position="91"/>
        <end position="112"/>
    </location>
</feature>